<dbReference type="InterPro" id="IPR011330">
    <property type="entry name" value="Glyco_hydro/deAcase_b/a-brl"/>
</dbReference>
<dbReference type="AlphaFoldDB" id="A0A8J7KTN3"/>
<dbReference type="GO" id="GO:0005975">
    <property type="term" value="P:carbohydrate metabolic process"/>
    <property type="evidence" value="ECO:0007669"/>
    <property type="project" value="InterPro"/>
</dbReference>
<comment type="caution">
    <text evidence="3">The sequence shown here is derived from an EMBL/GenBank/DDBJ whole genome shotgun (WGS) entry which is preliminary data.</text>
</comment>
<reference evidence="3" key="1">
    <citation type="submission" date="2020-12" db="EMBL/GenBank/DDBJ databases">
        <title>M. sibirica DSM 26468T genome.</title>
        <authorList>
            <person name="Thieme N."/>
            <person name="Rettenmaier R."/>
            <person name="Zverlov V."/>
            <person name="Liebl W."/>
        </authorList>
    </citation>
    <scope>NUCLEOTIDE SEQUENCE</scope>
    <source>
        <strain evidence="3">DSM 26468</strain>
    </source>
</reference>
<name>A0A8J7KTN3_9FIRM</name>
<dbReference type="Proteomes" id="UP000623269">
    <property type="component" value="Unassembled WGS sequence"/>
</dbReference>
<keyword evidence="1" id="KW-0812">Transmembrane</keyword>
<sequence>MNKFFTGLAFLLIGILFIYILVEGKERLEQKQVVSERIVNGQRSIELMAEMENMMHREKDTSSQTSSDEMPDYTKLYPDLYTEYCIPKPMEKGKKIAYLTFDDGPSENTFKVLDILEERNVRATFFLVGTSITAEREDCLQRMVNEGHTIGIHSYSHICNEIYCSIERYLDDFNTIYQQIYEITGERVSIYRFPLGSNNGYSKKIKDALIEEMERRGFTCYDWNVSANDSIGKPTAYSIRQNIEKDLKNQDYPIILLHDSAINDTTAKILPDIITLLSEKGYEFDTLDKRVPYQFQW</sequence>
<dbReference type="InterPro" id="IPR050248">
    <property type="entry name" value="Polysacc_deacetylase_ArnD"/>
</dbReference>
<dbReference type="Gene3D" id="3.20.20.370">
    <property type="entry name" value="Glycoside hydrolase/deacetylase"/>
    <property type="match status" value="1"/>
</dbReference>
<proteinExistence type="predicted"/>
<dbReference type="GO" id="GO:0016810">
    <property type="term" value="F:hydrolase activity, acting on carbon-nitrogen (but not peptide) bonds"/>
    <property type="evidence" value="ECO:0007669"/>
    <property type="project" value="InterPro"/>
</dbReference>
<gene>
    <name evidence="3" type="ORF">I5677_11765</name>
</gene>
<evidence type="ECO:0000313" key="3">
    <source>
        <dbReference type="EMBL" id="MBH1941571.1"/>
    </source>
</evidence>
<evidence type="ECO:0000313" key="4">
    <source>
        <dbReference type="Proteomes" id="UP000623269"/>
    </source>
</evidence>
<feature type="transmembrane region" description="Helical" evidence="1">
    <location>
        <begin position="6"/>
        <end position="22"/>
    </location>
</feature>
<feature type="domain" description="NodB homology" evidence="2">
    <location>
        <begin position="95"/>
        <end position="285"/>
    </location>
</feature>
<dbReference type="PANTHER" id="PTHR10587">
    <property type="entry name" value="GLYCOSYL TRANSFERASE-RELATED"/>
    <property type="match status" value="1"/>
</dbReference>
<dbReference type="CDD" id="cd10944">
    <property type="entry name" value="CE4_SmPgdA_like"/>
    <property type="match status" value="1"/>
</dbReference>
<keyword evidence="1" id="KW-0472">Membrane</keyword>
<protein>
    <submittedName>
        <fullName evidence="3">Polysaccharide deacetylase</fullName>
    </submittedName>
</protein>
<dbReference type="SUPFAM" id="SSF88713">
    <property type="entry name" value="Glycoside hydrolase/deacetylase"/>
    <property type="match status" value="1"/>
</dbReference>
<accession>A0A8J7KTN3</accession>
<keyword evidence="1" id="KW-1133">Transmembrane helix</keyword>
<evidence type="ECO:0000259" key="2">
    <source>
        <dbReference type="PROSITE" id="PS51677"/>
    </source>
</evidence>
<dbReference type="RefSeq" id="WP_197661816.1">
    <property type="nucleotide sequence ID" value="NZ_JAEAGR010000012.1"/>
</dbReference>
<dbReference type="PANTHER" id="PTHR10587:SF125">
    <property type="entry name" value="POLYSACCHARIDE DEACETYLASE YHEN-RELATED"/>
    <property type="match status" value="1"/>
</dbReference>
<dbReference type="InterPro" id="IPR002509">
    <property type="entry name" value="NODB_dom"/>
</dbReference>
<dbReference type="Pfam" id="PF01522">
    <property type="entry name" value="Polysacc_deac_1"/>
    <property type="match status" value="1"/>
</dbReference>
<dbReference type="EMBL" id="JAEAGR010000012">
    <property type="protein sequence ID" value="MBH1941571.1"/>
    <property type="molecule type" value="Genomic_DNA"/>
</dbReference>
<evidence type="ECO:0000256" key="1">
    <source>
        <dbReference type="SAM" id="Phobius"/>
    </source>
</evidence>
<dbReference type="PROSITE" id="PS51677">
    <property type="entry name" value="NODB"/>
    <property type="match status" value="1"/>
</dbReference>
<organism evidence="3 4">
    <name type="scientific">Mobilitalea sibirica</name>
    <dbReference type="NCBI Taxonomy" id="1462919"/>
    <lineage>
        <taxon>Bacteria</taxon>
        <taxon>Bacillati</taxon>
        <taxon>Bacillota</taxon>
        <taxon>Clostridia</taxon>
        <taxon>Lachnospirales</taxon>
        <taxon>Lachnospiraceae</taxon>
        <taxon>Mobilitalea</taxon>
    </lineage>
</organism>
<keyword evidence="4" id="KW-1185">Reference proteome</keyword>